<keyword evidence="6" id="KW-0679">Respiratory chain</keyword>
<feature type="transmembrane region" description="Helical" evidence="16">
    <location>
        <begin position="80"/>
        <end position="99"/>
    </location>
</feature>
<evidence type="ECO:0000256" key="13">
    <source>
        <dbReference type="ARBA" id="ARBA00023136"/>
    </source>
</evidence>
<evidence type="ECO:0000313" key="17">
    <source>
        <dbReference type="EMBL" id="ANJ70594.1"/>
    </source>
</evidence>
<sequence>MLLNLMITLMILISILFTFMKHPLSLGMMLMMQTIMLSLITGMMNMSFWFSYIIFIIMIGGLMILFIYMTSMVSNEKFKYSMKIIIIMMILLLLIYSSIKIFNSLLNLNNINMMNFMHYNNFMNENYEFLNKMYNKKFNFWMIILMNYLLMTLIMSVKITNLKYGPLRKKF</sequence>
<geneLocation type="mitochondrion" evidence="17"/>
<dbReference type="InterPro" id="IPR050269">
    <property type="entry name" value="ComplexI_Subunit6"/>
</dbReference>
<keyword evidence="11" id="KW-0520">NAD</keyword>
<evidence type="ECO:0000256" key="4">
    <source>
        <dbReference type="ARBA" id="ARBA00021095"/>
    </source>
</evidence>
<dbReference type="GO" id="GO:0008137">
    <property type="term" value="F:NADH dehydrogenase (ubiquinone) activity"/>
    <property type="evidence" value="ECO:0007669"/>
    <property type="project" value="UniProtKB-EC"/>
</dbReference>
<dbReference type="EMBL" id="KT876907">
    <property type="protein sequence ID" value="ANJ70594.1"/>
    <property type="molecule type" value="Genomic_DNA"/>
</dbReference>
<feature type="transmembrane region" description="Helical" evidence="16">
    <location>
        <begin position="47"/>
        <end position="68"/>
    </location>
</feature>
<protein>
    <recommendedName>
        <fullName evidence="4">NADH-ubiquinone oxidoreductase chain 6</fullName>
        <ecNumber evidence="3">7.1.1.2</ecNumber>
    </recommendedName>
    <alternativeName>
        <fullName evidence="14">NADH dehydrogenase subunit 6</fullName>
    </alternativeName>
</protein>
<dbReference type="AlphaFoldDB" id="A0A191ZRU6"/>
<comment type="subcellular location">
    <subcellularLocation>
        <location evidence="1">Mitochondrion membrane</location>
        <topology evidence="1">Multi-pass membrane protein</topology>
    </subcellularLocation>
</comment>
<evidence type="ECO:0000256" key="11">
    <source>
        <dbReference type="ARBA" id="ARBA00023027"/>
    </source>
</evidence>
<dbReference type="PANTHER" id="PTHR11435">
    <property type="entry name" value="NADH UBIQUINONE OXIDOREDUCTASE SUBUNIT ND6"/>
    <property type="match status" value="1"/>
</dbReference>
<proteinExistence type="inferred from homology"/>
<dbReference type="GO" id="GO:0031966">
    <property type="term" value="C:mitochondrial membrane"/>
    <property type="evidence" value="ECO:0007669"/>
    <property type="project" value="UniProtKB-SubCell"/>
</dbReference>
<evidence type="ECO:0000256" key="15">
    <source>
        <dbReference type="ARBA" id="ARBA00049551"/>
    </source>
</evidence>
<evidence type="ECO:0000256" key="10">
    <source>
        <dbReference type="ARBA" id="ARBA00022989"/>
    </source>
</evidence>
<evidence type="ECO:0000256" key="5">
    <source>
        <dbReference type="ARBA" id="ARBA00022448"/>
    </source>
</evidence>
<organism evidence="17">
    <name type="scientific">Noterus clavicornis BMNH1425090</name>
    <dbReference type="NCBI Taxonomy" id="2558029"/>
    <lineage>
        <taxon>Eukaryota</taxon>
        <taxon>Metazoa</taxon>
        <taxon>Ecdysozoa</taxon>
        <taxon>Arthropoda</taxon>
        <taxon>Hexapoda</taxon>
        <taxon>Insecta</taxon>
        <taxon>Pterygota</taxon>
        <taxon>Neoptera</taxon>
        <taxon>Endopterygota</taxon>
        <taxon>Coleoptera</taxon>
        <taxon>Adephaga</taxon>
        <taxon>Dytiscoidea</taxon>
        <taxon>Noteridae</taxon>
        <taxon>Noterus</taxon>
    </lineage>
</organism>
<evidence type="ECO:0000256" key="2">
    <source>
        <dbReference type="ARBA" id="ARBA00005698"/>
    </source>
</evidence>
<evidence type="ECO:0000256" key="8">
    <source>
        <dbReference type="ARBA" id="ARBA00022967"/>
    </source>
</evidence>
<evidence type="ECO:0000256" key="9">
    <source>
        <dbReference type="ARBA" id="ARBA00022982"/>
    </source>
</evidence>
<keyword evidence="8" id="KW-1278">Translocase</keyword>
<keyword evidence="7 16" id="KW-0812">Transmembrane</keyword>
<evidence type="ECO:0000256" key="6">
    <source>
        <dbReference type="ARBA" id="ARBA00022660"/>
    </source>
</evidence>
<evidence type="ECO:0000256" key="12">
    <source>
        <dbReference type="ARBA" id="ARBA00023128"/>
    </source>
</evidence>
<dbReference type="PANTHER" id="PTHR11435:SF1">
    <property type="entry name" value="NADH-UBIQUINONE OXIDOREDUCTASE CHAIN 6"/>
    <property type="match status" value="1"/>
</dbReference>
<keyword evidence="9" id="KW-0249">Electron transport</keyword>
<evidence type="ECO:0000256" key="7">
    <source>
        <dbReference type="ARBA" id="ARBA00022692"/>
    </source>
</evidence>
<evidence type="ECO:0000256" key="3">
    <source>
        <dbReference type="ARBA" id="ARBA00012944"/>
    </source>
</evidence>
<feature type="transmembrane region" description="Helical" evidence="16">
    <location>
        <begin position="138"/>
        <end position="160"/>
    </location>
</feature>
<evidence type="ECO:0000256" key="1">
    <source>
        <dbReference type="ARBA" id="ARBA00004225"/>
    </source>
</evidence>
<comment type="catalytic activity">
    <reaction evidence="15">
        <text>a ubiquinone + NADH + 5 H(+)(in) = a ubiquinol + NAD(+) + 4 H(+)(out)</text>
        <dbReference type="Rhea" id="RHEA:29091"/>
        <dbReference type="Rhea" id="RHEA-COMP:9565"/>
        <dbReference type="Rhea" id="RHEA-COMP:9566"/>
        <dbReference type="ChEBI" id="CHEBI:15378"/>
        <dbReference type="ChEBI" id="CHEBI:16389"/>
        <dbReference type="ChEBI" id="CHEBI:17976"/>
        <dbReference type="ChEBI" id="CHEBI:57540"/>
        <dbReference type="ChEBI" id="CHEBI:57945"/>
        <dbReference type="EC" id="7.1.1.2"/>
    </reaction>
</comment>
<keyword evidence="12 17" id="KW-0496">Mitochondrion</keyword>
<keyword evidence="5" id="KW-0813">Transport</keyword>
<comment type="similarity">
    <text evidence="2">Belongs to the complex I subunit 6 family.</text>
</comment>
<keyword evidence="13 16" id="KW-0472">Membrane</keyword>
<dbReference type="EC" id="7.1.1.2" evidence="3"/>
<evidence type="ECO:0000256" key="14">
    <source>
        <dbReference type="ARBA" id="ARBA00031019"/>
    </source>
</evidence>
<reference evidence="17" key="1">
    <citation type="journal article" date="2016" name="Mol. Ecol. Resour.">
        <title>Lessons from genome skimming of arthropod-preserving ethanol.</title>
        <authorList>
            <person name="Linard B."/>
            <person name="Arribas P."/>
            <person name="Andujar C."/>
            <person name="Crampton-Platt A."/>
            <person name="Vogler A.P."/>
        </authorList>
    </citation>
    <scope>NUCLEOTIDE SEQUENCE</scope>
</reference>
<accession>A0A191ZRU6</accession>
<gene>
    <name evidence="17" type="primary">nad6</name>
</gene>
<name>A0A191ZRU6_9COLE</name>
<evidence type="ECO:0000256" key="16">
    <source>
        <dbReference type="SAM" id="Phobius"/>
    </source>
</evidence>
<keyword evidence="10 16" id="KW-1133">Transmembrane helix</keyword>